<dbReference type="InterPro" id="IPR002988">
    <property type="entry name" value="GA_module"/>
</dbReference>
<protein>
    <submittedName>
        <fullName evidence="6">GA module</fullName>
    </submittedName>
</protein>
<dbReference type="Gene3D" id="3.10.20.890">
    <property type="match status" value="3"/>
</dbReference>
<organism evidence="6 7">
    <name type="scientific">Gardnerella greenwoodii</name>
    <dbReference type="NCBI Taxonomy" id="2914925"/>
    <lineage>
        <taxon>Bacteria</taxon>
        <taxon>Bacillati</taxon>
        <taxon>Actinomycetota</taxon>
        <taxon>Actinomycetes</taxon>
        <taxon>Bifidobacteriales</taxon>
        <taxon>Bifidobacteriaceae</taxon>
        <taxon>Gardnerella</taxon>
    </lineage>
</organism>
<gene>
    <name evidence="6" type="ORF">CJ216_00455</name>
</gene>
<name>A0A2N6RWY2_9BIFI</name>
<feature type="compositionally biased region" description="Low complexity" evidence="3">
    <location>
        <begin position="1853"/>
        <end position="1872"/>
    </location>
</feature>
<dbReference type="SMART" id="SM00844">
    <property type="entry name" value="GA"/>
    <property type="match status" value="2"/>
</dbReference>
<feature type="coiled-coil region" evidence="2">
    <location>
        <begin position="1224"/>
        <end position="1266"/>
    </location>
</feature>
<dbReference type="InterPro" id="IPR044024">
    <property type="entry name" value="aRib"/>
</dbReference>
<dbReference type="InterPro" id="IPR020840">
    <property type="entry name" value="Extracell_matrix-bd_GA"/>
</dbReference>
<reference evidence="6 7" key="1">
    <citation type="submission" date="2017-09" db="EMBL/GenBank/DDBJ databases">
        <title>Bacterial strain isolated from the female urinary microbiota.</title>
        <authorList>
            <person name="Thomas-White K."/>
            <person name="Kumar N."/>
            <person name="Forster S."/>
            <person name="Putonti C."/>
            <person name="Lawley T."/>
            <person name="Wolfe A.J."/>
        </authorList>
    </citation>
    <scope>NUCLEOTIDE SEQUENCE [LARGE SCALE GENOMIC DNA]</scope>
    <source>
        <strain evidence="6 7">UMB1686</strain>
    </source>
</reference>
<dbReference type="Pfam" id="PF07554">
    <property type="entry name" value="FIVAR"/>
    <property type="match status" value="5"/>
</dbReference>
<evidence type="ECO:0000313" key="6">
    <source>
        <dbReference type="EMBL" id="PMC42624.1"/>
    </source>
</evidence>
<keyword evidence="4" id="KW-0472">Membrane</keyword>
<feature type="domain" description="Extracellular matrix-binding protein ebh GA module" evidence="5">
    <location>
        <begin position="988"/>
        <end position="1040"/>
    </location>
</feature>
<dbReference type="Gene3D" id="1.20.5.420">
    <property type="entry name" value="Immunoglobulin FC, subunit C"/>
    <property type="match status" value="5"/>
</dbReference>
<dbReference type="Pfam" id="PF18938">
    <property type="entry name" value="aRib"/>
    <property type="match status" value="3"/>
</dbReference>
<feature type="compositionally biased region" description="Basic and acidic residues" evidence="3">
    <location>
        <begin position="978"/>
        <end position="1006"/>
    </location>
</feature>
<keyword evidence="2" id="KW-0175">Coiled coil</keyword>
<dbReference type="SUPFAM" id="SSF46997">
    <property type="entry name" value="Bacterial immunoglobulin/albumin-binding domains"/>
    <property type="match status" value="1"/>
</dbReference>
<evidence type="ECO:0000256" key="4">
    <source>
        <dbReference type="SAM" id="Phobius"/>
    </source>
</evidence>
<keyword evidence="7" id="KW-1185">Reference proteome</keyword>
<dbReference type="EMBL" id="PNGV01000001">
    <property type="protein sequence ID" value="PMC42624.1"/>
    <property type="molecule type" value="Genomic_DNA"/>
</dbReference>
<keyword evidence="1" id="KW-0732">Signal</keyword>
<feature type="region of interest" description="Disordered" evidence="3">
    <location>
        <begin position="1838"/>
        <end position="1872"/>
    </location>
</feature>
<dbReference type="RefSeq" id="WP_102694552.1">
    <property type="nucleotide sequence ID" value="NZ_JAKNCL010000002.1"/>
</dbReference>
<dbReference type="Pfam" id="PF01468">
    <property type="entry name" value="GA"/>
    <property type="match status" value="3"/>
</dbReference>
<dbReference type="InterPro" id="IPR009063">
    <property type="entry name" value="Ig/albumin-bd_sf"/>
</dbReference>
<feature type="region of interest" description="Disordered" evidence="3">
    <location>
        <begin position="1058"/>
        <end position="1137"/>
    </location>
</feature>
<comment type="caution">
    <text evidence="6">The sequence shown here is derived from an EMBL/GenBank/DDBJ whole genome shotgun (WGS) entry which is preliminary data.</text>
</comment>
<feature type="region of interest" description="Disordered" evidence="3">
    <location>
        <begin position="978"/>
        <end position="1016"/>
    </location>
</feature>
<evidence type="ECO:0000256" key="2">
    <source>
        <dbReference type="SAM" id="Coils"/>
    </source>
</evidence>
<accession>A0A2N6RWY2</accession>
<evidence type="ECO:0000313" key="7">
    <source>
        <dbReference type="Proteomes" id="UP000235771"/>
    </source>
</evidence>
<dbReference type="Gene3D" id="1.20.120.1850">
    <property type="entry name" value="Ebh helix bundles repeating unit (S and A modules)"/>
    <property type="match status" value="2"/>
</dbReference>
<evidence type="ECO:0000256" key="1">
    <source>
        <dbReference type="ARBA" id="ARBA00022729"/>
    </source>
</evidence>
<feature type="compositionally biased region" description="Polar residues" evidence="3">
    <location>
        <begin position="1058"/>
        <end position="1067"/>
    </location>
</feature>
<dbReference type="Proteomes" id="UP000235771">
    <property type="component" value="Unassembled WGS sequence"/>
</dbReference>
<dbReference type="GeneID" id="98326571"/>
<feature type="compositionally biased region" description="Polar residues" evidence="3">
    <location>
        <begin position="1099"/>
        <end position="1108"/>
    </location>
</feature>
<feature type="compositionally biased region" description="Basic and acidic residues" evidence="3">
    <location>
        <begin position="1111"/>
        <end position="1121"/>
    </location>
</feature>
<feature type="compositionally biased region" description="Polar residues" evidence="3">
    <location>
        <begin position="1315"/>
        <end position="1333"/>
    </location>
</feature>
<feature type="region of interest" description="Disordered" evidence="3">
    <location>
        <begin position="1315"/>
        <end position="1339"/>
    </location>
</feature>
<feature type="region of interest" description="Disordered" evidence="3">
    <location>
        <begin position="1785"/>
        <end position="1825"/>
    </location>
</feature>
<feature type="region of interest" description="Disordered" evidence="3">
    <location>
        <begin position="1529"/>
        <end position="1553"/>
    </location>
</feature>
<sequence length="2004" mass="215919">MKKINEANNFSALVKSAQNAKYAPISKSVCAAMLAGAMVLGGGVFVSTPAYADGYVDGTGNNIYYGYKTDASYSEARFHIEVDYYDTLQHAKDGKDTGKDPLGKFVRVHYLSNCNQKDGTADDWRFRPMWWYGVPKGLQNVQDITYTRVEKLTKEGEKQPFTPVGSSQFKFTNNKGYGQVSQKTYNKPEDWNNISNFYFKDSKVLASKGWKQLLGLDDKGNKGYDKVGNTEKQWDAYKNDTAGLQGIFVDWESAGTRYYDMTYVAEMTDDAWEKRDEHPLRFVAGVYRFAGNWHYAAGQKHNTPKIADHLTLKYPAVTLVKDPSKLSEDEKKAVKKAIEDANKSKDQQKQNLFDKLVAENGVVVNTDGSATITFKDKTTRTIPASILVAKGESDSDKYKPKMPDRIPVVKPSALTKDDKEAVLKAFKKANENNTDFNSHLADSDGIKFDDKGENLVVTYKDGSKATIPASELVYQGATIADWAPYVVPDTIEVDDLKKLKQDEINNIIKAFDEANKGITPYDESKEKNSNQAPVTVSETGDVTITWKDGSTTTIEAWQFLKESAKAPDSKPPVSAGENTFYVAAPERPTIVTFDPFKTTSAEITTGNVKTQLDGLKDTLKKLKGKDSKDNTKEVTITDVEYSVENGVGYITFKAKDYKPAKYPMGAFFKQNPNNKVLPQTGTTTTSDTNRTGYKWNYTKFKIQGSAPTTAEKNAAVKQFVRDNYNGTVNDCSGGTYVLNQSLKPKDGTQGLAINNTSGLSKVVADDTTIKVVDKNGKAVITVSDPYEKNQGQTGGADTTLTDLKKQAKALLQQKRDTDKLSNNDLERAGIANADQLNDSKIDSMNDEKELRKLIRQLTDATKAVYKYNTDLYEVDNPTAQQPDGNFQGAVKKFLHANYDDSTASDENKIDKLSFGVNSATLTNKGWTPKAGTSDLELNSSAVTYGITTVVINNDGKSADFKNGNDILFTVPADKLYKKKDAPEPAPKPGEKSKLDKMKEKAKEVIERNPNLTPADKEKFKKQVDDAHDANGVNTALNNANEQAKKNKNNASDPAIQRQINNNKQGTTAQQQADDDKKKKDKEERDKKQKQQLQTDKTNAENTINNMPNLSEEDKSKLKAELNGDSTPAHPEGAKTPEAVKKILEKAKAINDAKGALQNDITKGALPFLDHGKGGDADKTDPDHADDAALNELLGTKSGKDATLTALDNALNADNATADSINKALNAAKRQNEINEANAKAAANAKLDALLQKLTDAENGLTAEQKNAVKDKVEAAKNAITTAQGTVKGAKKPSEIKSALDGVKIDDALKDINTQVSNAQKNNVKDPSQTQNGQLDEEKKKQIERINKSDLPEAEKQKAIKDIKAATKSGDPTAIANRYLKAKKIEDALKKIDEFKHLNKAQKDAFKAIINGTDAGNHTNDDGTTSDDIDDALANATATDTAMARLEKLKKTADDFAKGDKYKGLQDGDDKKKAFNTASTAAGAVLAKETGDAKTADQVNELYKDLLNAMQAIDTNAKGAGVNTDALKNEIDSDNKLKPNTTSDPKTPGDSLYTTASQDKKTAFDTALTEAQTAFNNAKNADVSTADKEAEAQKKIDEALDKLIRARLALDGVNTKPLQDEIGKENDVKSNVKYTNADTDKKQAYDKALKDAQDLIKNLTTTTAGGAAPQYGNITLDSKENKQKALDEALKALQKAYNELNGVAPAPTPAPTPAAVDKTALAAEIALDSNIGRRMSYIVSPSDKQLAYDRALSKARAVYADPSATQDDVNAALEALRAAARALSGYGSVDNDVNPLPSPLPTPVPGGHEGDSSHGFGVNDNAPTTVDKGELNVQIDSAEADSQPGNAGNGNAGNAGNTNAGNAGNNNASNANTNAANANSAAVNAAVENSPAVKQADAQVSKAQAALDAALAEAKKVAADPNATQAQVDAAAQKLSAARKALASAKAHAAEVRASVRAQLLKSGASQLSKTGSNVSVFGLLAAVAAAGAAFFVAKRRGTSRHSNN</sequence>
<feature type="coiled-coil region" evidence="2">
    <location>
        <begin position="1641"/>
        <end position="1702"/>
    </location>
</feature>
<keyword evidence="4" id="KW-1133">Transmembrane helix</keyword>
<feature type="compositionally biased region" description="Basic and acidic residues" evidence="3">
    <location>
        <begin position="1073"/>
        <end position="1088"/>
    </location>
</feature>
<evidence type="ECO:0000256" key="3">
    <source>
        <dbReference type="SAM" id="MobiDB-lite"/>
    </source>
</evidence>
<feature type="domain" description="Extracellular matrix-binding protein ebh GA module" evidence="5">
    <location>
        <begin position="1083"/>
        <end position="1147"/>
    </location>
</feature>
<proteinExistence type="predicted"/>
<keyword evidence="4" id="KW-0812">Transmembrane</keyword>
<feature type="transmembrane region" description="Helical" evidence="4">
    <location>
        <begin position="1974"/>
        <end position="1993"/>
    </location>
</feature>
<evidence type="ECO:0000259" key="5">
    <source>
        <dbReference type="SMART" id="SM00844"/>
    </source>
</evidence>